<dbReference type="Pfam" id="PF21365">
    <property type="entry name" value="Glyco_hydro_31_3rd"/>
    <property type="match status" value="1"/>
</dbReference>
<comment type="similarity">
    <text evidence="1 4">Belongs to the glycosyl hydrolase 31 family.</text>
</comment>
<evidence type="ECO:0000313" key="8">
    <source>
        <dbReference type="Proteomes" id="UP000002218"/>
    </source>
</evidence>
<dbReference type="Pfam" id="PF01055">
    <property type="entry name" value="Glyco_hydro_31_2nd"/>
    <property type="match status" value="1"/>
</dbReference>
<evidence type="ECO:0000256" key="3">
    <source>
        <dbReference type="ARBA" id="ARBA00023295"/>
    </source>
</evidence>
<reference evidence="7 8" key="2">
    <citation type="journal article" date="2010" name="Stand. Genomic Sci.">
        <title>Complete genome sequence of Nakamurella multipartita type strain (Y-104).</title>
        <authorList>
            <person name="Tice H."/>
            <person name="Mayilraj S."/>
            <person name="Sims D."/>
            <person name="Lapidus A."/>
            <person name="Nolan M."/>
            <person name="Lucas S."/>
            <person name="Glavina Del Rio T."/>
            <person name="Copeland A."/>
            <person name="Cheng J.F."/>
            <person name="Meincke L."/>
            <person name="Bruce D."/>
            <person name="Goodwin L."/>
            <person name="Pitluck S."/>
            <person name="Ivanova N."/>
            <person name="Mavromatis K."/>
            <person name="Ovchinnikova G."/>
            <person name="Pati A."/>
            <person name="Chen A."/>
            <person name="Palaniappan K."/>
            <person name="Land M."/>
            <person name="Hauser L."/>
            <person name="Chang Y.J."/>
            <person name="Jeffries C.D."/>
            <person name="Detter J.C."/>
            <person name="Brettin T."/>
            <person name="Rohde M."/>
            <person name="Goker M."/>
            <person name="Bristow J."/>
            <person name="Eisen J.A."/>
            <person name="Markowitz V."/>
            <person name="Hugenholtz P."/>
            <person name="Kyrpides N.C."/>
            <person name="Klenk H.P."/>
            <person name="Chen F."/>
        </authorList>
    </citation>
    <scope>NUCLEOTIDE SEQUENCE [LARGE SCALE GENOMIC DNA]</scope>
    <source>
        <strain evidence="8">ATCC 700099 / DSM 44233 / CIP 104796 / JCM 9543 / NBRC 105858 / Y-104</strain>
    </source>
</reference>
<dbReference type="HOGENOM" id="CLU_008294_2_0_11"/>
<dbReference type="Proteomes" id="UP000002218">
    <property type="component" value="Chromosome"/>
</dbReference>
<dbReference type="GO" id="GO:0005975">
    <property type="term" value="P:carbohydrate metabolic process"/>
    <property type="evidence" value="ECO:0007669"/>
    <property type="project" value="InterPro"/>
</dbReference>
<dbReference type="AlphaFoldDB" id="C8XGH7"/>
<evidence type="ECO:0000256" key="4">
    <source>
        <dbReference type="RuleBase" id="RU361185"/>
    </source>
</evidence>
<dbReference type="PANTHER" id="PTHR43053">
    <property type="entry name" value="GLYCOSIDASE FAMILY 31"/>
    <property type="match status" value="1"/>
</dbReference>
<dbReference type="Gene3D" id="2.60.40.1180">
    <property type="entry name" value="Golgi alpha-mannosidase II"/>
    <property type="match status" value="1"/>
</dbReference>
<reference evidence="8" key="1">
    <citation type="submission" date="2009-09" db="EMBL/GenBank/DDBJ databases">
        <title>The complete genome of Nakamurella multipartita DSM 44233.</title>
        <authorList>
            <consortium name="US DOE Joint Genome Institute (JGI-PGF)"/>
            <person name="Lucas S."/>
            <person name="Copeland A."/>
            <person name="Lapidus A."/>
            <person name="Glavina del Rio T."/>
            <person name="Dalin E."/>
            <person name="Tice H."/>
            <person name="Bruce D."/>
            <person name="Goodwin L."/>
            <person name="Pitluck S."/>
            <person name="Kyrpides N."/>
            <person name="Mavromatis K."/>
            <person name="Ivanova N."/>
            <person name="Ovchinnikova G."/>
            <person name="Sims D."/>
            <person name="Meincke L."/>
            <person name="Brettin T."/>
            <person name="Detter J.C."/>
            <person name="Han C."/>
            <person name="Larimer F."/>
            <person name="Land M."/>
            <person name="Hauser L."/>
            <person name="Markowitz V."/>
            <person name="Cheng J.-F."/>
            <person name="Hugenholtz P."/>
            <person name="Woyke T."/>
            <person name="Wu D."/>
            <person name="Klenk H.-P."/>
            <person name="Eisen J.A."/>
        </authorList>
    </citation>
    <scope>NUCLEOTIDE SEQUENCE [LARGE SCALE GENOMIC DNA]</scope>
    <source>
        <strain evidence="8">ATCC 700099 / DSM 44233 / CIP 104796 / JCM 9543 / NBRC 105858 / Y-104</strain>
    </source>
</reference>
<evidence type="ECO:0000259" key="6">
    <source>
        <dbReference type="Pfam" id="PF21365"/>
    </source>
</evidence>
<dbReference type="SUPFAM" id="SSF51445">
    <property type="entry name" value="(Trans)glycosidases"/>
    <property type="match status" value="1"/>
</dbReference>
<accession>C8XGH7</accession>
<evidence type="ECO:0000256" key="2">
    <source>
        <dbReference type="ARBA" id="ARBA00022801"/>
    </source>
</evidence>
<dbReference type="CDD" id="cd06592">
    <property type="entry name" value="GH31_NET37"/>
    <property type="match status" value="1"/>
</dbReference>
<dbReference type="InterPro" id="IPR000322">
    <property type="entry name" value="Glyco_hydro_31_TIM"/>
</dbReference>
<protein>
    <submittedName>
        <fullName evidence="7">Glycoside hydrolase family 31</fullName>
    </submittedName>
</protein>
<evidence type="ECO:0000259" key="5">
    <source>
        <dbReference type="Pfam" id="PF01055"/>
    </source>
</evidence>
<keyword evidence="2 4" id="KW-0378">Hydrolase</keyword>
<dbReference type="InParanoid" id="C8XGH7"/>
<feature type="domain" description="Glycoside hydrolase family 31 TIM barrel" evidence="5">
    <location>
        <begin position="140"/>
        <end position="286"/>
    </location>
</feature>
<dbReference type="InterPro" id="IPR048395">
    <property type="entry name" value="Glyco_hydro_31_C"/>
</dbReference>
<name>C8XGH7_NAKMY</name>
<evidence type="ECO:0000313" key="7">
    <source>
        <dbReference type="EMBL" id="ACV78160.1"/>
    </source>
</evidence>
<sequence length="515" mass="55861">MTSAEEPAGRTMPLLDGELWWGGAVADGTVMPFGVGSRHHRDLSTNAGFVGDPAAGANQSAPLLVSSRGRYVWSAQAFAFGFADGQLAVSGTDVVVGEGDTPTLAGAFRAARVNFPALGRAPAAPLFAGPQYNTWMELPYRPTQDGVLAYVRGLLDAGFPPGVVMIDDRWSVDYGVWRFDPAAFPDPSGMISTLHDWGCPVMLWVVPFISPDSATFRDLAGRGLLIRRPHGEIAVRQWWNGYSAMLDLTTPDAIAWFTGELDELRERYGVDGFKFDAGDLRDYRLDDVTAKSATPTELCEAWARVGLRYSFNEYRAGWKMGGSPLAQRLHDKPPTWDGHGLASLIPESIAQGLIGHPFVCPDMIGGGDLAAAAAGVDQELFVRYAQLAALHPMMQFSLAPHRVLDADHLMAVRQAVDLRQTLLAELTAMVHDAARTGEPILRSLAYDDPDDPGTTDQYTLGGDILVAPVLEPGATTRRVRFPAGCWVAPDRARFDGPDVRSIPVTLTSVPWYRRA</sequence>
<dbReference type="InterPro" id="IPR017853">
    <property type="entry name" value="GH"/>
</dbReference>
<feature type="domain" description="Glycosyl hydrolase family 31 C-terminal" evidence="6">
    <location>
        <begin position="437"/>
        <end position="514"/>
    </location>
</feature>
<dbReference type="GO" id="GO:0004553">
    <property type="term" value="F:hydrolase activity, hydrolyzing O-glycosyl compounds"/>
    <property type="evidence" value="ECO:0007669"/>
    <property type="project" value="InterPro"/>
</dbReference>
<keyword evidence="3 4" id="KW-0326">Glycosidase</keyword>
<keyword evidence="8" id="KW-1185">Reference proteome</keyword>
<dbReference type="eggNOG" id="COG1501">
    <property type="taxonomic scope" value="Bacteria"/>
</dbReference>
<dbReference type="OrthoDB" id="176168at2"/>
<dbReference type="STRING" id="479431.Namu_1770"/>
<dbReference type="CAZy" id="GH31">
    <property type="family name" value="Glycoside Hydrolase Family 31"/>
</dbReference>
<dbReference type="PANTHER" id="PTHR43053:SF4">
    <property type="entry name" value="MYOGENESIS-REGULATING GLYCOSIDASE"/>
    <property type="match status" value="1"/>
</dbReference>
<dbReference type="InterPro" id="IPR050985">
    <property type="entry name" value="Alpha-glycosidase_related"/>
</dbReference>
<gene>
    <name evidence="7" type="ordered locus">Namu_1770</name>
</gene>
<evidence type="ECO:0000256" key="1">
    <source>
        <dbReference type="ARBA" id="ARBA00007806"/>
    </source>
</evidence>
<dbReference type="Gene3D" id="3.20.20.80">
    <property type="entry name" value="Glycosidases"/>
    <property type="match status" value="1"/>
</dbReference>
<dbReference type="KEGG" id="nml:Namu_1770"/>
<dbReference type="EMBL" id="CP001737">
    <property type="protein sequence ID" value="ACV78160.1"/>
    <property type="molecule type" value="Genomic_DNA"/>
</dbReference>
<dbReference type="SUPFAM" id="SSF51011">
    <property type="entry name" value="Glycosyl hydrolase domain"/>
    <property type="match status" value="1"/>
</dbReference>
<dbReference type="RefSeq" id="WP_015747062.1">
    <property type="nucleotide sequence ID" value="NC_013235.1"/>
</dbReference>
<dbReference type="InterPro" id="IPR013780">
    <property type="entry name" value="Glyco_hydro_b"/>
</dbReference>
<organism evidence="7 8">
    <name type="scientific">Nakamurella multipartita (strain ATCC 700099 / DSM 44233 / CIP 104796 / JCM 9543 / NBRC 105858 / Y-104)</name>
    <name type="common">Microsphaera multipartita</name>
    <dbReference type="NCBI Taxonomy" id="479431"/>
    <lineage>
        <taxon>Bacteria</taxon>
        <taxon>Bacillati</taxon>
        <taxon>Actinomycetota</taxon>
        <taxon>Actinomycetes</taxon>
        <taxon>Nakamurellales</taxon>
        <taxon>Nakamurellaceae</taxon>
        <taxon>Nakamurella</taxon>
    </lineage>
</organism>
<proteinExistence type="inferred from homology"/>